<keyword evidence="2 4" id="KW-0863">Zinc-finger</keyword>
<evidence type="ECO:0000313" key="7">
    <source>
        <dbReference type="RefSeq" id="XP_016457453.1"/>
    </source>
</evidence>
<dbReference type="GO" id="GO:0008270">
    <property type="term" value="F:zinc ion binding"/>
    <property type="evidence" value="ECO:0007669"/>
    <property type="project" value="UniProtKB-KW"/>
</dbReference>
<keyword evidence="1" id="KW-0479">Metal-binding</keyword>
<dbReference type="AlphaFoldDB" id="A0A1S3YZA9"/>
<dbReference type="PROSITE" id="PS51999">
    <property type="entry name" value="ZF_GRF"/>
    <property type="match status" value="1"/>
</dbReference>
<dbReference type="PANTHER" id="PTHR33248">
    <property type="entry name" value="ZINC ION-BINDING PROTEIN"/>
    <property type="match status" value="1"/>
</dbReference>
<protein>
    <recommendedName>
        <fullName evidence="6">GRF-type domain-containing protein</fullName>
    </recommendedName>
</protein>
<feature type="region of interest" description="Disordered" evidence="5">
    <location>
        <begin position="1"/>
        <end position="34"/>
    </location>
</feature>
<dbReference type="InterPro" id="IPR010666">
    <property type="entry name" value="Znf_GRF"/>
</dbReference>
<gene>
    <name evidence="7" type="primary">LOC107781280</name>
</gene>
<feature type="compositionally biased region" description="Polar residues" evidence="5">
    <location>
        <begin position="20"/>
        <end position="32"/>
    </location>
</feature>
<evidence type="ECO:0000256" key="1">
    <source>
        <dbReference type="ARBA" id="ARBA00022723"/>
    </source>
</evidence>
<evidence type="ECO:0000256" key="4">
    <source>
        <dbReference type="PROSITE-ProRule" id="PRU01343"/>
    </source>
</evidence>
<dbReference type="RefSeq" id="XP_016457453.1">
    <property type="nucleotide sequence ID" value="XM_016601967.1"/>
</dbReference>
<evidence type="ECO:0000259" key="6">
    <source>
        <dbReference type="PROSITE" id="PS51999"/>
    </source>
</evidence>
<organism evidence="7">
    <name type="scientific">Nicotiana tabacum</name>
    <name type="common">Common tobacco</name>
    <dbReference type="NCBI Taxonomy" id="4097"/>
    <lineage>
        <taxon>Eukaryota</taxon>
        <taxon>Viridiplantae</taxon>
        <taxon>Streptophyta</taxon>
        <taxon>Embryophyta</taxon>
        <taxon>Tracheophyta</taxon>
        <taxon>Spermatophyta</taxon>
        <taxon>Magnoliopsida</taxon>
        <taxon>eudicotyledons</taxon>
        <taxon>Gunneridae</taxon>
        <taxon>Pentapetalae</taxon>
        <taxon>asterids</taxon>
        <taxon>lamiids</taxon>
        <taxon>Solanales</taxon>
        <taxon>Solanaceae</taxon>
        <taxon>Nicotianoideae</taxon>
        <taxon>Nicotianeae</taxon>
        <taxon>Nicotiana</taxon>
    </lineage>
</organism>
<dbReference type="OrthoDB" id="1248419at2759"/>
<evidence type="ECO:0000256" key="2">
    <source>
        <dbReference type="ARBA" id="ARBA00022771"/>
    </source>
</evidence>
<name>A0A1S3YZA9_TOBAC</name>
<dbReference type="PaxDb" id="4097-A0A1S3YZA9"/>
<accession>A0A1S3YZA9</accession>
<dbReference type="KEGG" id="nta:107781280"/>
<feature type="domain" description="GRF-type" evidence="6">
    <location>
        <begin position="36"/>
        <end position="77"/>
    </location>
</feature>
<keyword evidence="3" id="KW-0862">Zinc</keyword>
<sequence length="107" mass="12594">MTSLNPSSSKGWNHNKRQQKAMSECSSSSKGSNMRCRCGLATNYFMEWTPSNAGRKFFKCSKHEDEKYSYWEWQDEELPLRVSNLICSLKKENEALIRERNILHRKV</sequence>
<proteinExistence type="predicted"/>
<dbReference type="OMA" id="FKCSKHE"/>
<evidence type="ECO:0000256" key="5">
    <source>
        <dbReference type="SAM" id="MobiDB-lite"/>
    </source>
</evidence>
<feature type="compositionally biased region" description="Polar residues" evidence="5">
    <location>
        <begin position="1"/>
        <end position="12"/>
    </location>
</feature>
<reference evidence="7" key="1">
    <citation type="submission" date="2025-08" db="UniProtKB">
        <authorList>
            <consortium name="RefSeq"/>
        </authorList>
    </citation>
    <scope>IDENTIFICATION</scope>
</reference>
<evidence type="ECO:0000256" key="3">
    <source>
        <dbReference type="ARBA" id="ARBA00022833"/>
    </source>
</evidence>